<dbReference type="InterPro" id="IPR050977">
    <property type="entry name" value="Fungal_Meroterpenoid_Isomerase"/>
</dbReference>
<comment type="caution">
    <text evidence="1">The sequence shown here is derived from an EMBL/GenBank/DDBJ whole genome shotgun (WGS) entry which is preliminary data.</text>
</comment>
<organism evidence="1 2">
    <name type="scientific">Cercophora scortea</name>
    <dbReference type="NCBI Taxonomy" id="314031"/>
    <lineage>
        <taxon>Eukaryota</taxon>
        <taxon>Fungi</taxon>
        <taxon>Dikarya</taxon>
        <taxon>Ascomycota</taxon>
        <taxon>Pezizomycotina</taxon>
        <taxon>Sordariomycetes</taxon>
        <taxon>Sordariomycetidae</taxon>
        <taxon>Sordariales</taxon>
        <taxon>Lasiosphaeriaceae</taxon>
        <taxon>Cercophora</taxon>
    </lineage>
</organism>
<accession>A0AAE0MC52</accession>
<dbReference type="PANTHER" id="PTHR39598">
    <property type="entry name" value="AUSTINOL SYNTHESIS PROTEIN F-RELATED"/>
    <property type="match status" value="1"/>
</dbReference>
<name>A0AAE0MC52_9PEZI</name>
<dbReference type="PANTHER" id="PTHR39598:SF1">
    <property type="entry name" value="AUSTINOID BIOSYNTHESIS CLUSTERS PROTEIN F-RELATED"/>
    <property type="match status" value="1"/>
</dbReference>
<dbReference type="Proteomes" id="UP001286456">
    <property type="component" value="Unassembled WGS sequence"/>
</dbReference>
<dbReference type="EMBL" id="JAUEPO010000003">
    <property type="protein sequence ID" value="KAK3327032.1"/>
    <property type="molecule type" value="Genomic_DNA"/>
</dbReference>
<protein>
    <submittedName>
        <fullName evidence="1">Uncharacterized protein</fullName>
    </submittedName>
</protein>
<evidence type="ECO:0000313" key="2">
    <source>
        <dbReference type="Proteomes" id="UP001286456"/>
    </source>
</evidence>
<reference evidence="1" key="2">
    <citation type="submission" date="2023-06" db="EMBL/GenBank/DDBJ databases">
        <authorList>
            <consortium name="Lawrence Berkeley National Laboratory"/>
            <person name="Haridas S."/>
            <person name="Hensen N."/>
            <person name="Bonometti L."/>
            <person name="Westerberg I."/>
            <person name="Brannstrom I.O."/>
            <person name="Guillou S."/>
            <person name="Cros-Aarteil S."/>
            <person name="Calhoun S."/>
            <person name="Kuo A."/>
            <person name="Mondo S."/>
            <person name="Pangilinan J."/>
            <person name="Riley R."/>
            <person name="Labutti K."/>
            <person name="Andreopoulos B."/>
            <person name="Lipzen A."/>
            <person name="Chen C."/>
            <person name="Yanf M."/>
            <person name="Daum C."/>
            <person name="Ng V."/>
            <person name="Clum A."/>
            <person name="Steindorff A."/>
            <person name="Ohm R."/>
            <person name="Martin F."/>
            <person name="Silar P."/>
            <person name="Natvig D."/>
            <person name="Lalanne C."/>
            <person name="Gautier V."/>
            <person name="Ament-Velasquez S.L."/>
            <person name="Kruys A."/>
            <person name="Hutchinson M.I."/>
            <person name="Powell A.J."/>
            <person name="Barry K."/>
            <person name="Miller A.N."/>
            <person name="Grigoriev I.V."/>
            <person name="Debuchy R."/>
            <person name="Gladieux P."/>
            <person name="Thoren M.H."/>
            <person name="Johannesson H."/>
        </authorList>
    </citation>
    <scope>NUCLEOTIDE SEQUENCE</scope>
    <source>
        <strain evidence="1">SMH4131-1</strain>
    </source>
</reference>
<gene>
    <name evidence="1" type="ORF">B0T19DRAFT_399941</name>
</gene>
<reference evidence="1" key="1">
    <citation type="journal article" date="2023" name="Mol. Phylogenet. Evol.">
        <title>Genome-scale phylogeny and comparative genomics of the fungal order Sordariales.</title>
        <authorList>
            <person name="Hensen N."/>
            <person name="Bonometti L."/>
            <person name="Westerberg I."/>
            <person name="Brannstrom I.O."/>
            <person name="Guillou S."/>
            <person name="Cros-Aarteil S."/>
            <person name="Calhoun S."/>
            <person name="Haridas S."/>
            <person name="Kuo A."/>
            <person name="Mondo S."/>
            <person name="Pangilinan J."/>
            <person name="Riley R."/>
            <person name="LaButti K."/>
            <person name="Andreopoulos B."/>
            <person name="Lipzen A."/>
            <person name="Chen C."/>
            <person name="Yan M."/>
            <person name="Daum C."/>
            <person name="Ng V."/>
            <person name="Clum A."/>
            <person name="Steindorff A."/>
            <person name="Ohm R.A."/>
            <person name="Martin F."/>
            <person name="Silar P."/>
            <person name="Natvig D.O."/>
            <person name="Lalanne C."/>
            <person name="Gautier V."/>
            <person name="Ament-Velasquez S.L."/>
            <person name="Kruys A."/>
            <person name="Hutchinson M.I."/>
            <person name="Powell A.J."/>
            <person name="Barry K."/>
            <person name="Miller A.N."/>
            <person name="Grigoriev I.V."/>
            <person name="Debuchy R."/>
            <person name="Gladieux P."/>
            <person name="Hiltunen Thoren M."/>
            <person name="Johannesson H."/>
        </authorList>
    </citation>
    <scope>NUCLEOTIDE SEQUENCE</scope>
    <source>
        <strain evidence="1">SMH4131-1</strain>
    </source>
</reference>
<evidence type="ECO:0000313" key="1">
    <source>
        <dbReference type="EMBL" id="KAK3327032.1"/>
    </source>
</evidence>
<keyword evidence="2" id="KW-1185">Reference proteome</keyword>
<proteinExistence type="predicted"/>
<sequence>MAAATVIQAAKLEKFIEGWAGWTPDGFLSTWSSTCSQITLPFSSNVPPRDRPHVEHLFPILMSIFTNFEVRDGVGITRYTFGPYKNEHALFLWFDESGTQVGRIEETFDALVMKEFLPKIQEHVAQQKARAEAQVA</sequence>
<dbReference type="AlphaFoldDB" id="A0AAE0MC52"/>